<accession>A0A919JCV0</accession>
<protein>
    <submittedName>
        <fullName evidence="2">Uncharacterized protein</fullName>
    </submittedName>
</protein>
<dbReference type="AlphaFoldDB" id="A0A919JCV0"/>
<evidence type="ECO:0000313" key="2">
    <source>
        <dbReference type="EMBL" id="GIE14826.1"/>
    </source>
</evidence>
<name>A0A919JCV0_9ACTN</name>
<dbReference type="Proteomes" id="UP000598174">
    <property type="component" value="Unassembled WGS sequence"/>
</dbReference>
<comment type="caution">
    <text evidence="2">The sequence shown here is derived from an EMBL/GenBank/DDBJ whole genome shotgun (WGS) entry which is preliminary data.</text>
</comment>
<evidence type="ECO:0000256" key="1">
    <source>
        <dbReference type="SAM" id="MobiDB-lite"/>
    </source>
</evidence>
<proteinExistence type="predicted"/>
<organism evidence="2 3">
    <name type="scientific">Paractinoplanes ferrugineus</name>
    <dbReference type="NCBI Taxonomy" id="113564"/>
    <lineage>
        <taxon>Bacteria</taxon>
        <taxon>Bacillati</taxon>
        <taxon>Actinomycetota</taxon>
        <taxon>Actinomycetes</taxon>
        <taxon>Micromonosporales</taxon>
        <taxon>Micromonosporaceae</taxon>
        <taxon>Paractinoplanes</taxon>
    </lineage>
</organism>
<keyword evidence="3" id="KW-1185">Reference proteome</keyword>
<evidence type="ECO:0000313" key="3">
    <source>
        <dbReference type="Proteomes" id="UP000598174"/>
    </source>
</evidence>
<feature type="compositionally biased region" description="Polar residues" evidence="1">
    <location>
        <begin position="114"/>
        <end position="127"/>
    </location>
</feature>
<feature type="region of interest" description="Disordered" evidence="1">
    <location>
        <begin position="114"/>
        <end position="134"/>
    </location>
</feature>
<sequence length="150" mass="14485">MGAGSGTAPGGCAGSAGCAGSGGGVGAAGGVGLGWAAVVVRAAASARGAESGRNVETFWVAEFAGSVGPAVAGLAARSATPDCGAAEGMSRVAATAPLGEGRCVNVASAGQINGGTASTESCRPNSPHSREHPWARHDFHPYLRASPHFR</sequence>
<reference evidence="2" key="1">
    <citation type="submission" date="2021-01" db="EMBL/GenBank/DDBJ databases">
        <title>Whole genome shotgun sequence of Actinoplanes ferrugineus NBRC 15555.</title>
        <authorList>
            <person name="Komaki H."/>
            <person name="Tamura T."/>
        </authorList>
    </citation>
    <scope>NUCLEOTIDE SEQUENCE</scope>
    <source>
        <strain evidence="2">NBRC 15555</strain>
    </source>
</reference>
<dbReference type="EMBL" id="BOMM01000058">
    <property type="protein sequence ID" value="GIE14826.1"/>
    <property type="molecule type" value="Genomic_DNA"/>
</dbReference>
<gene>
    <name evidence="2" type="ORF">Afe05nite_66660</name>
</gene>